<evidence type="ECO:0000313" key="1">
    <source>
        <dbReference type="EMBL" id="OVZ81625.1"/>
    </source>
</evidence>
<reference evidence="1 2" key="1">
    <citation type="submission" date="2017-05" db="EMBL/GenBank/DDBJ databases">
        <title>Whole genome sequencing of Yersinia kristensenii.</title>
        <authorList>
            <person name="Campioni F."/>
        </authorList>
    </citation>
    <scope>NUCLEOTIDE SEQUENCE [LARGE SCALE GENOMIC DNA]</scope>
    <source>
        <strain evidence="1 2">CFSAN060536</strain>
    </source>
</reference>
<accession>A0A208ZMD8</accession>
<comment type="caution">
    <text evidence="1">The sequence shown here is derived from an EMBL/GenBank/DDBJ whole genome shotgun (WGS) entry which is preliminary data.</text>
</comment>
<evidence type="ECO:0000313" key="2">
    <source>
        <dbReference type="Proteomes" id="UP000196440"/>
    </source>
</evidence>
<gene>
    <name evidence="1" type="ORF">CBW57_21370</name>
</gene>
<organism evidence="1 2">
    <name type="scientific">Yersinia intermedia</name>
    <dbReference type="NCBI Taxonomy" id="631"/>
    <lineage>
        <taxon>Bacteria</taxon>
        <taxon>Pseudomonadati</taxon>
        <taxon>Pseudomonadota</taxon>
        <taxon>Gammaproteobacteria</taxon>
        <taxon>Enterobacterales</taxon>
        <taxon>Yersiniaceae</taxon>
        <taxon>Yersinia</taxon>
    </lineage>
</organism>
<dbReference type="PANTHER" id="PTHR35841:SF1">
    <property type="entry name" value="PHOSPHONATES-BINDING PERIPLASMIC PROTEIN"/>
    <property type="match status" value="1"/>
</dbReference>
<dbReference type="Pfam" id="PF12974">
    <property type="entry name" value="Phosphonate-bd"/>
    <property type="match status" value="1"/>
</dbReference>
<dbReference type="SUPFAM" id="SSF53850">
    <property type="entry name" value="Periplasmic binding protein-like II"/>
    <property type="match status" value="1"/>
</dbReference>
<dbReference type="AlphaFoldDB" id="A0A208ZMD8"/>
<proteinExistence type="predicted"/>
<dbReference type="EMBL" id="NHOI01000040">
    <property type="protein sequence ID" value="OVZ81625.1"/>
    <property type="molecule type" value="Genomic_DNA"/>
</dbReference>
<dbReference type="Proteomes" id="UP000196440">
    <property type="component" value="Unassembled WGS sequence"/>
</dbReference>
<dbReference type="Gene3D" id="3.40.190.10">
    <property type="entry name" value="Periplasmic binding protein-like II"/>
    <property type="match status" value="1"/>
</dbReference>
<dbReference type="PANTHER" id="PTHR35841">
    <property type="entry name" value="PHOSPHONATES-BINDING PERIPLASMIC PROTEIN"/>
    <property type="match status" value="1"/>
</dbReference>
<protein>
    <submittedName>
        <fullName evidence="1">Phosphate ABC transporter substrate-binding protein</fullName>
    </submittedName>
</protein>
<sequence>MPMLISLPMYGVDPQDVLPFWQLLSQQLRRYGVIGIDDVIGIDGVAGISDQLVWPTDLLQHWRDPDLLLSQTCGFPLMTLLQQQVQLIGVFSYQSPYCSWEYYRSLVVVRADEKGQQLADFRHRVVAYNSTDSQSGYNALRALITPLAINGRFFSHSLASGGHYHSISMIQQRQADIAAIDCVSFALLQRANPSAVAGLKIIAQTDAAPGLPLITSLSTSAQQLTQIRQAITATVNSPEAASAKDRLLIKSFSVLPISAYDVIKTMQEKAFSAGVITL</sequence>
<name>A0A208ZMD8_YERIN</name>